<feature type="compositionally biased region" description="Basic and acidic residues" evidence="4">
    <location>
        <begin position="90"/>
        <end position="99"/>
    </location>
</feature>
<accession>A0AAE2CGV9</accession>
<dbReference type="Proteomes" id="UP001293254">
    <property type="component" value="Unassembled WGS sequence"/>
</dbReference>
<keyword evidence="7" id="KW-1185">Reference proteome</keyword>
<evidence type="ECO:0000256" key="3">
    <source>
        <dbReference type="ARBA" id="ARBA00022833"/>
    </source>
</evidence>
<evidence type="ECO:0000256" key="1">
    <source>
        <dbReference type="ARBA" id="ARBA00022723"/>
    </source>
</evidence>
<dbReference type="AlphaFoldDB" id="A0AAE2CGV9"/>
<evidence type="ECO:0000256" key="2">
    <source>
        <dbReference type="ARBA" id="ARBA00022771"/>
    </source>
</evidence>
<name>A0AAE2CGV9_9LAMI</name>
<keyword evidence="3" id="KW-0862">Zinc</keyword>
<evidence type="ECO:0000313" key="6">
    <source>
        <dbReference type="EMBL" id="KAK4421728.1"/>
    </source>
</evidence>
<keyword evidence="1" id="KW-0479">Metal-binding</keyword>
<dbReference type="PANTHER" id="PTHR33779:SF1">
    <property type="entry name" value="EXPRESSED PROTEIN"/>
    <property type="match status" value="1"/>
</dbReference>
<evidence type="ECO:0000256" key="4">
    <source>
        <dbReference type="SAM" id="MobiDB-lite"/>
    </source>
</evidence>
<dbReference type="GO" id="GO:0008270">
    <property type="term" value="F:zinc ion binding"/>
    <property type="evidence" value="ECO:0007669"/>
    <property type="project" value="UniProtKB-KW"/>
</dbReference>
<dbReference type="PANTHER" id="PTHR33779">
    <property type="entry name" value="EXPRESSED PROTEIN"/>
    <property type="match status" value="1"/>
</dbReference>
<evidence type="ECO:0000259" key="5">
    <source>
        <dbReference type="Pfam" id="PF25054"/>
    </source>
</evidence>
<dbReference type="Pfam" id="PF25054">
    <property type="entry name" value="PHD_pln"/>
    <property type="match status" value="1"/>
</dbReference>
<reference evidence="6" key="1">
    <citation type="submission" date="2020-06" db="EMBL/GenBank/DDBJ databases">
        <authorList>
            <person name="Li T."/>
            <person name="Hu X."/>
            <person name="Zhang T."/>
            <person name="Song X."/>
            <person name="Zhang H."/>
            <person name="Dai N."/>
            <person name="Sheng W."/>
            <person name="Hou X."/>
            <person name="Wei L."/>
        </authorList>
    </citation>
    <scope>NUCLEOTIDE SEQUENCE</scope>
    <source>
        <strain evidence="6">3651</strain>
        <tissue evidence="6">Leaf</tissue>
    </source>
</reference>
<dbReference type="InterPro" id="IPR011011">
    <property type="entry name" value="Znf_FYVE_PHD"/>
</dbReference>
<dbReference type="EMBL" id="JACGWO010000008">
    <property type="protein sequence ID" value="KAK4421728.1"/>
    <property type="molecule type" value="Genomic_DNA"/>
</dbReference>
<comment type="caution">
    <text evidence="6">The sequence shown here is derived from an EMBL/GenBank/DDBJ whole genome shotgun (WGS) entry which is preliminary data.</text>
</comment>
<keyword evidence="2" id="KW-0863">Zinc-finger</keyword>
<organism evidence="6 7">
    <name type="scientific">Sesamum alatum</name>
    <dbReference type="NCBI Taxonomy" id="300844"/>
    <lineage>
        <taxon>Eukaryota</taxon>
        <taxon>Viridiplantae</taxon>
        <taxon>Streptophyta</taxon>
        <taxon>Embryophyta</taxon>
        <taxon>Tracheophyta</taxon>
        <taxon>Spermatophyta</taxon>
        <taxon>Magnoliopsida</taxon>
        <taxon>eudicotyledons</taxon>
        <taxon>Gunneridae</taxon>
        <taxon>Pentapetalae</taxon>
        <taxon>asterids</taxon>
        <taxon>lamiids</taxon>
        <taxon>Lamiales</taxon>
        <taxon>Pedaliaceae</taxon>
        <taxon>Sesamum</taxon>
    </lineage>
</organism>
<feature type="domain" description="PHD-type zinc finger plants" evidence="5">
    <location>
        <begin position="20"/>
        <end position="62"/>
    </location>
</feature>
<protein>
    <recommendedName>
        <fullName evidence="5">PHD-type zinc finger plants domain-containing protein</fullName>
    </recommendedName>
</protein>
<feature type="region of interest" description="Disordered" evidence="4">
    <location>
        <begin position="74"/>
        <end position="153"/>
    </location>
</feature>
<evidence type="ECO:0000313" key="7">
    <source>
        <dbReference type="Proteomes" id="UP001293254"/>
    </source>
</evidence>
<reference evidence="6" key="2">
    <citation type="journal article" date="2024" name="Plant">
        <title>Genomic evolution and insights into agronomic trait innovations of Sesamum species.</title>
        <authorList>
            <person name="Miao H."/>
            <person name="Wang L."/>
            <person name="Qu L."/>
            <person name="Liu H."/>
            <person name="Sun Y."/>
            <person name="Le M."/>
            <person name="Wang Q."/>
            <person name="Wei S."/>
            <person name="Zheng Y."/>
            <person name="Lin W."/>
            <person name="Duan Y."/>
            <person name="Cao H."/>
            <person name="Xiong S."/>
            <person name="Wang X."/>
            <person name="Wei L."/>
            <person name="Li C."/>
            <person name="Ma Q."/>
            <person name="Ju M."/>
            <person name="Zhao R."/>
            <person name="Li G."/>
            <person name="Mu C."/>
            <person name="Tian Q."/>
            <person name="Mei H."/>
            <person name="Zhang T."/>
            <person name="Gao T."/>
            <person name="Zhang H."/>
        </authorList>
    </citation>
    <scope>NUCLEOTIDE SEQUENCE</scope>
    <source>
        <strain evidence="6">3651</strain>
    </source>
</reference>
<dbReference type="InterPro" id="IPR056874">
    <property type="entry name" value="PHD_dom_pln"/>
</dbReference>
<dbReference type="SUPFAM" id="SSF57903">
    <property type="entry name" value="FYVE/PHD zinc finger"/>
    <property type="match status" value="1"/>
</dbReference>
<proteinExistence type="predicted"/>
<sequence>MRRNGEGEGAASVPGISECCMCGDYGLSSELFICKDCRFRSQHKYCSNQYPEAESYHICNWCLSPKDDKKAELLGNTKASSPNSSSSLKTPRDHQDHMKMSKRKTILGENHGGLKDIKANTCDQIKKQNKFPTTERSRPSPAGRKRVTTADGGSIGKKIIRRTRSEEVSNGGVIIKQTFRNKVRRYKLLDEVSS</sequence>
<gene>
    <name evidence="6" type="ORF">Salat_2123400</name>
</gene>